<dbReference type="EMBL" id="CADEPM010000014">
    <property type="protein sequence ID" value="CAB3411526.1"/>
    <property type="molecule type" value="Genomic_DNA"/>
</dbReference>
<name>A0A8S1FC94_9PELO</name>
<proteinExistence type="predicted"/>
<protein>
    <submittedName>
        <fullName evidence="2">Uncharacterized protein</fullName>
    </submittedName>
</protein>
<accession>A0A8S1FC94</accession>
<feature type="compositionally biased region" description="Basic residues" evidence="1">
    <location>
        <begin position="135"/>
        <end position="144"/>
    </location>
</feature>
<evidence type="ECO:0000313" key="3">
    <source>
        <dbReference type="Proteomes" id="UP000494206"/>
    </source>
</evidence>
<evidence type="ECO:0000256" key="1">
    <source>
        <dbReference type="SAM" id="MobiDB-lite"/>
    </source>
</evidence>
<dbReference type="AlphaFoldDB" id="A0A8S1FC94"/>
<feature type="region of interest" description="Disordered" evidence="1">
    <location>
        <begin position="128"/>
        <end position="161"/>
    </location>
</feature>
<comment type="caution">
    <text evidence="2">The sequence shown here is derived from an EMBL/GenBank/DDBJ whole genome shotgun (WGS) entry which is preliminary data.</text>
</comment>
<sequence length="559" mass="61358">MSGKDTVYDAVLKALVSDAPKDDEFYWRLGKTVADLVKEERREAPAECDHRLSTAMIERVEWAVAKDEDQAVANKDRRERTCTFCHSRTHGTWRCNVVVFQCQRQKAADRIGVCLRCGRYHHTVTECGSGAMTPKSKRGSKRASKNGDETEPIDDLPTEGDQSAIAGRVEDSTAAPDECGPVSADVATQADLGSPPAKKTRFGVDRGLTREELEHMIAEIESRSDKKWHQRTMRALEATVQGESAMQATIASWSKTLQNDVGRVATDTSHIRTKTVELAMEVAEMRRALGREKQAHQDVLLMLQQLREEHVTLNKQLAAVLASATSEPKVTIGGAGKPEKVITCTLCAEDHKEELCQKFPTATDRLLKAIEAELCLKCARHSARVKCRHQRLKCPRCGSEAHLQTSLGGGKAAGTAAAHLDNLEGNVPSLEELRTARPIWTTLKKALEDLVRLAELETAAIGELTEAKVPEKALLDGLRAVEEHKRHRGVRRVWLETVRCSKRFEATGAHYGSGSRAILDHGSTTTGSSNATIVRSLSKDERTTVPIPGVASASEMPSD</sequence>
<dbReference type="Proteomes" id="UP000494206">
    <property type="component" value="Unassembled WGS sequence"/>
</dbReference>
<keyword evidence="3" id="KW-1185">Reference proteome</keyword>
<organism evidence="2 3">
    <name type="scientific">Caenorhabditis bovis</name>
    <dbReference type="NCBI Taxonomy" id="2654633"/>
    <lineage>
        <taxon>Eukaryota</taxon>
        <taxon>Metazoa</taxon>
        <taxon>Ecdysozoa</taxon>
        <taxon>Nematoda</taxon>
        <taxon>Chromadorea</taxon>
        <taxon>Rhabditida</taxon>
        <taxon>Rhabditina</taxon>
        <taxon>Rhabditomorpha</taxon>
        <taxon>Rhabditoidea</taxon>
        <taxon>Rhabditidae</taxon>
        <taxon>Peloderinae</taxon>
        <taxon>Caenorhabditis</taxon>
    </lineage>
</organism>
<reference evidence="2 3" key="1">
    <citation type="submission" date="2020-04" db="EMBL/GenBank/DDBJ databases">
        <authorList>
            <person name="Laetsch R D."/>
            <person name="Stevens L."/>
            <person name="Kumar S."/>
            <person name="Blaxter L. M."/>
        </authorList>
    </citation>
    <scope>NUCLEOTIDE SEQUENCE [LARGE SCALE GENOMIC DNA]</scope>
</reference>
<evidence type="ECO:0000313" key="2">
    <source>
        <dbReference type="EMBL" id="CAB3411526.1"/>
    </source>
</evidence>
<gene>
    <name evidence="2" type="ORF">CBOVIS_LOCUS12909</name>
</gene>
<feature type="compositionally biased region" description="Acidic residues" evidence="1">
    <location>
        <begin position="149"/>
        <end position="158"/>
    </location>
</feature>